<dbReference type="Proteomes" id="UP000023152">
    <property type="component" value="Unassembled WGS sequence"/>
</dbReference>
<dbReference type="GO" id="GO:0016887">
    <property type="term" value="F:ATP hydrolysis activity"/>
    <property type="evidence" value="ECO:0007669"/>
    <property type="project" value="InterPro"/>
</dbReference>
<dbReference type="SUPFAM" id="SSF52540">
    <property type="entry name" value="P-loop containing nucleoside triphosphate hydrolases"/>
    <property type="match status" value="1"/>
</dbReference>
<reference evidence="1 2" key="1">
    <citation type="journal article" date="2013" name="Curr. Biol.">
        <title>The Genome of the Foraminiferan Reticulomyxa filosa.</title>
        <authorList>
            <person name="Glockner G."/>
            <person name="Hulsmann N."/>
            <person name="Schleicher M."/>
            <person name="Noegel A.A."/>
            <person name="Eichinger L."/>
            <person name="Gallinger C."/>
            <person name="Pawlowski J."/>
            <person name="Sierra R."/>
            <person name="Euteneuer U."/>
            <person name="Pillet L."/>
            <person name="Moustafa A."/>
            <person name="Platzer M."/>
            <person name="Groth M."/>
            <person name="Szafranski K."/>
            <person name="Schliwa M."/>
        </authorList>
    </citation>
    <scope>NUCLEOTIDE SEQUENCE [LARGE SCALE GENOMIC DNA]</scope>
</reference>
<gene>
    <name evidence="1" type="ORF">RFI_38310</name>
</gene>
<feature type="non-terminal residue" evidence="1">
    <location>
        <position position="1"/>
    </location>
</feature>
<evidence type="ECO:0008006" key="3">
    <source>
        <dbReference type="Google" id="ProtNLM"/>
    </source>
</evidence>
<dbReference type="PANTHER" id="PTHR22605">
    <property type="entry name" value="RZ-TYPE DOMAIN-CONTAINING PROTEIN"/>
    <property type="match status" value="1"/>
</dbReference>
<evidence type="ECO:0000313" key="2">
    <source>
        <dbReference type="Proteomes" id="UP000023152"/>
    </source>
</evidence>
<protein>
    <recommendedName>
        <fullName evidence="3">ATPase AAA-type core domain-containing protein</fullName>
    </recommendedName>
</protein>
<evidence type="ECO:0000313" key="1">
    <source>
        <dbReference type="EMBL" id="ETN99171.1"/>
    </source>
</evidence>
<name>X6LDF9_RETFI</name>
<keyword evidence="2" id="KW-1185">Reference proteome</keyword>
<feature type="non-terminal residue" evidence="1">
    <location>
        <position position="293"/>
    </location>
</feature>
<dbReference type="EMBL" id="ASPP01044682">
    <property type="protein sequence ID" value="ETN99171.1"/>
    <property type="molecule type" value="Genomic_DNA"/>
</dbReference>
<dbReference type="AlphaFoldDB" id="X6LDF9"/>
<accession>X6LDF9</accession>
<dbReference type="InterPro" id="IPR027417">
    <property type="entry name" value="P-loop_NTPase"/>
</dbReference>
<proteinExistence type="predicted"/>
<dbReference type="InterPro" id="IPR031248">
    <property type="entry name" value="RNF213"/>
</dbReference>
<dbReference type="PANTHER" id="PTHR22605:SF16">
    <property type="entry name" value="E3 UBIQUITIN-PROTEIN LIGASE RNF213"/>
    <property type="match status" value="1"/>
</dbReference>
<organism evidence="1 2">
    <name type="scientific">Reticulomyxa filosa</name>
    <dbReference type="NCBI Taxonomy" id="46433"/>
    <lineage>
        <taxon>Eukaryota</taxon>
        <taxon>Sar</taxon>
        <taxon>Rhizaria</taxon>
        <taxon>Retaria</taxon>
        <taxon>Foraminifera</taxon>
        <taxon>Monothalamids</taxon>
        <taxon>Reticulomyxidae</taxon>
        <taxon>Reticulomyxa</taxon>
    </lineage>
</organism>
<sequence>IKKNLNIPIKPLHIVSFQCTQDSKPFGIEKRWKQAKNLENDKTKSMLLLDELGLAERSSHSPLKILHHLLENPDISFVGLSNWPLDAAKMNRVVMHRIPNPTSKELKKIGKKMLGDYKNVQASKIMIFGLADVFLWLRDHLDSSAQFRWKENLLGTRDCYALFHYFLFKKQQGEFFEGIMRNLGGYKGKKYQKTLKFAIARARRIPKNEILFFMNKYTPMKCVELNLKDFNCRHCMLICKTPSSWQMLLDHNVLQYTNTVYLFESKFVADTTTMTNYDHLHKIINCMEMGKTV</sequence>
<dbReference type="GO" id="GO:0004842">
    <property type="term" value="F:ubiquitin-protein transferase activity"/>
    <property type="evidence" value="ECO:0007669"/>
    <property type="project" value="InterPro"/>
</dbReference>
<comment type="caution">
    <text evidence="1">The sequence shown here is derived from an EMBL/GenBank/DDBJ whole genome shotgun (WGS) entry which is preliminary data.</text>
</comment>